<reference evidence="6 7" key="1">
    <citation type="submission" date="2019-12" db="EMBL/GenBank/DDBJ databases">
        <title>Neisseriaceae gen. nov. sp. Genome sequencing and assembly.</title>
        <authorList>
            <person name="Liu Z."/>
            <person name="Li A."/>
        </authorList>
    </citation>
    <scope>NUCLEOTIDE SEQUENCE [LARGE SCALE GENOMIC DNA]</scope>
    <source>
        <strain evidence="6 7">B2N2-7</strain>
    </source>
</reference>
<keyword evidence="2" id="KW-0479">Metal-binding</keyword>
<keyword evidence="3" id="KW-0378">Hydrolase</keyword>
<dbReference type="RefSeq" id="WP_160798271.1">
    <property type="nucleotide sequence ID" value="NZ_WSSB01000020.1"/>
</dbReference>
<dbReference type="InterPro" id="IPR053138">
    <property type="entry name" value="N-alpha-Ac-DABA_deacetylase"/>
</dbReference>
<evidence type="ECO:0000256" key="2">
    <source>
        <dbReference type="ARBA" id="ARBA00022723"/>
    </source>
</evidence>
<dbReference type="PANTHER" id="PTHR37326">
    <property type="entry name" value="BLL3975 PROTEIN"/>
    <property type="match status" value="1"/>
</dbReference>
<name>A0A845BW27_9NEIS</name>
<dbReference type="Gene3D" id="3.40.630.10">
    <property type="entry name" value="Zn peptidases"/>
    <property type="match status" value="1"/>
</dbReference>
<dbReference type="GO" id="GO:0016788">
    <property type="term" value="F:hydrolase activity, acting on ester bonds"/>
    <property type="evidence" value="ECO:0007669"/>
    <property type="project" value="InterPro"/>
</dbReference>
<keyword evidence="7" id="KW-1185">Reference proteome</keyword>
<evidence type="ECO:0000256" key="4">
    <source>
        <dbReference type="ARBA" id="ARBA00022833"/>
    </source>
</evidence>
<dbReference type="EMBL" id="WSSB01000020">
    <property type="protein sequence ID" value="MXR38316.1"/>
    <property type="molecule type" value="Genomic_DNA"/>
</dbReference>
<evidence type="ECO:0000256" key="3">
    <source>
        <dbReference type="ARBA" id="ARBA00022801"/>
    </source>
</evidence>
<dbReference type="GO" id="GO:0046872">
    <property type="term" value="F:metal ion binding"/>
    <property type="evidence" value="ECO:0007669"/>
    <property type="project" value="UniProtKB-KW"/>
</dbReference>
<evidence type="ECO:0000259" key="5">
    <source>
        <dbReference type="Pfam" id="PF24827"/>
    </source>
</evidence>
<organism evidence="6 7">
    <name type="scientific">Craterilacuibacter sinensis</name>
    <dbReference type="NCBI Taxonomy" id="2686017"/>
    <lineage>
        <taxon>Bacteria</taxon>
        <taxon>Pseudomonadati</taxon>
        <taxon>Pseudomonadota</taxon>
        <taxon>Betaproteobacteria</taxon>
        <taxon>Neisseriales</taxon>
        <taxon>Neisseriaceae</taxon>
        <taxon>Craterilacuibacter</taxon>
    </lineage>
</organism>
<dbReference type="SUPFAM" id="SSF53187">
    <property type="entry name" value="Zn-dependent exopeptidases"/>
    <property type="match status" value="1"/>
</dbReference>
<sequence length="372" mass="40477">MHIQHHPLPAKSLGSQRRIESFHFGEPGQGQKVYIQAGLHADEIPGLLVCHHLKARLAQAEAAGHLQGEVVLVPVANPVGLEQSLMHDAMGRFDFASGENFNRHYPDFYAELGETLRAQLGADEDSNTRLVRAAMRAFLAAQTPATELAGLRHALVSLAFDADVVLDLHADFEAVLHLYSETPYLEQLEPLSRLMQAEAVLHAKGSGGQSFDEAMSQIWWKLGEHLPDDIPLSLACLAVTVELRGEAEVCHQLAEQDADRLFDFLVYRGVIAGEKPALPAARCQATPLTGSETLIAPVPGVIVYRARVGEWIEVGQTVCELINPLSGAVVLLKSTVSGVFYARESRRYAIAGMNLGKIAGSIPFRRGYLLSA</sequence>
<evidence type="ECO:0000313" key="7">
    <source>
        <dbReference type="Proteomes" id="UP000467214"/>
    </source>
</evidence>
<dbReference type="CDD" id="cd06250">
    <property type="entry name" value="M14_PaAOTO_like"/>
    <property type="match status" value="1"/>
</dbReference>
<dbReference type="PANTHER" id="PTHR37326:SF1">
    <property type="entry name" value="BLL3975 PROTEIN"/>
    <property type="match status" value="1"/>
</dbReference>
<evidence type="ECO:0000313" key="6">
    <source>
        <dbReference type="EMBL" id="MXR38316.1"/>
    </source>
</evidence>
<accession>A0A845BW27</accession>
<keyword evidence="4" id="KW-0862">Zinc</keyword>
<dbReference type="Proteomes" id="UP000467214">
    <property type="component" value="Unassembled WGS sequence"/>
</dbReference>
<dbReference type="Pfam" id="PF24827">
    <property type="entry name" value="AstE_AspA_cat"/>
    <property type="match status" value="1"/>
</dbReference>
<feature type="domain" description="Succinylglutamate desuccinylase/Aspartoacylase catalytic" evidence="5">
    <location>
        <begin position="29"/>
        <end position="261"/>
    </location>
</feature>
<dbReference type="InterPro" id="IPR055438">
    <property type="entry name" value="AstE_AspA_cat"/>
</dbReference>
<gene>
    <name evidence="6" type="ORF">GQF02_15190</name>
</gene>
<evidence type="ECO:0000256" key="1">
    <source>
        <dbReference type="ARBA" id="ARBA00001947"/>
    </source>
</evidence>
<dbReference type="AlphaFoldDB" id="A0A845BW27"/>
<protein>
    <submittedName>
        <fullName evidence="6">Succinylglutamate desuccinylase</fullName>
    </submittedName>
</protein>
<comment type="cofactor">
    <cofactor evidence="1">
        <name>Zn(2+)</name>
        <dbReference type="ChEBI" id="CHEBI:29105"/>
    </cofactor>
</comment>
<comment type="caution">
    <text evidence="6">The sequence shown here is derived from an EMBL/GenBank/DDBJ whole genome shotgun (WGS) entry which is preliminary data.</text>
</comment>
<proteinExistence type="predicted"/>